<name>A0A9X3BUE7_9MYCO</name>
<comment type="caution">
    <text evidence="2">The sequence shown here is derived from an EMBL/GenBank/DDBJ whole genome shotgun (WGS) entry which is preliminary data.</text>
</comment>
<dbReference type="Gene3D" id="1.20.120.450">
    <property type="entry name" value="dinb family like domain"/>
    <property type="match status" value="1"/>
</dbReference>
<dbReference type="RefSeq" id="WP_263997443.1">
    <property type="nucleotide sequence ID" value="NZ_JACKVK010000009.1"/>
</dbReference>
<reference evidence="2" key="2">
    <citation type="journal article" date="2022" name="BMC Genomics">
        <title>Comparative genome analysis of mycobacteria focusing on tRNA and non-coding RNA.</title>
        <authorList>
            <person name="Behra P.R.K."/>
            <person name="Pettersson B.M.F."/>
            <person name="Ramesh M."/>
            <person name="Das S."/>
            <person name="Dasgupta S."/>
            <person name="Kirsebom L.A."/>
        </authorList>
    </citation>
    <scope>NUCLEOTIDE SEQUENCE</scope>
    <source>
        <strain evidence="2">DSM 44838</strain>
    </source>
</reference>
<dbReference type="GO" id="GO:0046872">
    <property type="term" value="F:metal ion binding"/>
    <property type="evidence" value="ECO:0007669"/>
    <property type="project" value="InterPro"/>
</dbReference>
<dbReference type="InterPro" id="IPR034660">
    <property type="entry name" value="DinB/YfiT-like"/>
</dbReference>
<dbReference type="InterPro" id="IPR017517">
    <property type="entry name" value="Maleyloyr_isom"/>
</dbReference>
<reference evidence="2" key="1">
    <citation type="submission" date="2020-07" db="EMBL/GenBank/DDBJ databases">
        <authorList>
            <person name="Pettersson B.M.F."/>
            <person name="Behra P.R.K."/>
            <person name="Ramesh M."/>
            <person name="Das S."/>
            <person name="Dasgupta S."/>
            <person name="Kirsebom L.A."/>
        </authorList>
    </citation>
    <scope>NUCLEOTIDE SEQUENCE</scope>
    <source>
        <strain evidence="2">DSM 44838</strain>
    </source>
</reference>
<dbReference type="InterPro" id="IPR017520">
    <property type="entry name" value="CHP03086"/>
</dbReference>
<dbReference type="NCBIfam" id="TIGR03086">
    <property type="entry name" value="TIGR03086 family metal-binding protein"/>
    <property type="match status" value="1"/>
</dbReference>
<evidence type="ECO:0000313" key="2">
    <source>
        <dbReference type="EMBL" id="MCV7422614.1"/>
    </source>
</evidence>
<dbReference type="InterPro" id="IPR024344">
    <property type="entry name" value="MDMPI_metal-binding"/>
</dbReference>
<dbReference type="EMBL" id="JACKVK010000009">
    <property type="protein sequence ID" value="MCV7422614.1"/>
    <property type="molecule type" value="Genomic_DNA"/>
</dbReference>
<sequence length="194" mass="20192">MNEMTPLVAKACARTSDVLAGVTDDQLDGATPCEKLSLREVVAHLGGLGVAFAAAARKDLGELTDSPPGAAAFELDADWRTRYPDNLAALADAWREPDAWDGMTRVGGVDLPGGVCGMVGLTEVVVHGWDVAVASGQAYEIDDDVAEAVRAHLASFTADGPVEGLFDAAVEIDSSATTLDRAIALSGRDPRVWA</sequence>
<gene>
    <name evidence="2" type="ORF">H7K45_18880</name>
</gene>
<dbReference type="Proteomes" id="UP001141629">
    <property type="component" value="Unassembled WGS sequence"/>
</dbReference>
<dbReference type="NCBIfam" id="TIGR03083">
    <property type="entry name" value="maleylpyruvate isomerase family mycothiol-dependent enzyme"/>
    <property type="match status" value="1"/>
</dbReference>
<protein>
    <submittedName>
        <fullName evidence="2">TIGR03086 family protein</fullName>
    </submittedName>
</protein>
<organism evidence="2 3">
    <name type="scientific">Mycobacterium yunnanensis</name>
    <dbReference type="NCBI Taxonomy" id="368477"/>
    <lineage>
        <taxon>Bacteria</taxon>
        <taxon>Bacillati</taxon>
        <taxon>Actinomycetota</taxon>
        <taxon>Actinomycetes</taxon>
        <taxon>Mycobacteriales</taxon>
        <taxon>Mycobacteriaceae</taxon>
        <taxon>Mycobacterium</taxon>
    </lineage>
</organism>
<dbReference type="SUPFAM" id="SSF109854">
    <property type="entry name" value="DinB/YfiT-like putative metalloenzymes"/>
    <property type="match status" value="1"/>
</dbReference>
<proteinExistence type="predicted"/>
<evidence type="ECO:0000259" key="1">
    <source>
        <dbReference type="Pfam" id="PF11716"/>
    </source>
</evidence>
<keyword evidence="3" id="KW-1185">Reference proteome</keyword>
<dbReference type="AlphaFoldDB" id="A0A9X3BUE7"/>
<dbReference type="Pfam" id="PF11716">
    <property type="entry name" value="MDMPI_N"/>
    <property type="match status" value="1"/>
</dbReference>
<feature type="domain" description="Mycothiol-dependent maleylpyruvate isomerase metal-binding" evidence="1">
    <location>
        <begin position="9"/>
        <end position="132"/>
    </location>
</feature>
<accession>A0A9X3BUE7</accession>
<evidence type="ECO:0000313" key="3">
    <source>
        <dbReference type="Proteomes" id="UP001141629"/>
    </source>
</evidence>